<dbReference type="AlphaFoldDB" id="A0ABD0JMI9"/>
<keyword evidence="3" id="KW-1185">Reference proteome</keyword>
<dbReference type="Pfam" id="PF22514">
    <property type="entry name" value="EXPB1_D1"/>
    <property type="match status" value="2"/>
</dbReference>
<name>A0ABD0JMI9_9CAEN</name>
<gene>
    <name evidence="2" type="ORF">BaRGS_00032516</name>
</gene>
<evidence type="ECO:0000313" key="2">
    <source>
        <dbReference type="EMBL" id="KAK7476240.1"/>
    </source>
</evidence>
<feature type="transmembrane region" description="Helical" evidence="1">
    <location>
        <begin position="138"/>
        <end position="171"/>
    </location>
</feature>
<evidence type="ECO:0000256" key="1">
    <source>
        <dbReference type="SAM" id="Phobius"/>
    </source>
</evidence>
<protein>
    <recommendedName>
        <fullName evidence="4">Endoglucanase</fullName>
    </recommendedName>
</protein>
<dbReference type="SUPFAM" id="SSF50685">
    <property type="entry name" value="Barwin-like endoglucanases"/>
    <property type="match status" value="3"/>
</dbReference>
<dbReference type="InterPro" id="IPR036908">
    <property type="entry name" value="RlpA-like_sf"/>
</dbReference>
<dbReference type="CDD" id="cd22278">
    <property type="entry name" value="DPBB_GH45_endoglucanase"/>
    <property type="match status" value="2"/>
</dbReference>
<proteinExistence type="predicted"/>
<accession>A0ABD0JMI9</accession>
<dbReference type="Proteomes" id="UP001519460">
    <property type="component" value="Unassembled WGS sequence"/>
</dbReference>
<keyword evidence="1" id="KW-0812">Transmembrane</keyword>
<evidence type="ECO:0000313" key="3">
    <source>
        <dbReference type="Proteomes" id="UP001519460"/>
    </source>
</evidence>
<reference evidence="2 3" key="1">
    <citation type="journal article" date="2023" name="Sci. Data">
        <title>Genome assembly of the Korean intertidal mud-creeper Batillaria attramentaria.</title>
        <authorList>
            <person name="Patra A.K."/>
            <person name="Ho P.T."/>
            <person name="Jun S."/>
            <person name="Lee S.J."/>
            <person name="Kim Y."/>
            <person name="Won Y.J."/>
        </authorList>
    </citation>
    <scope>NUCLEOTIDE SEQUENCE [LARGE SCALE GENOMIC DNA]</scope>
    <source>
        <strain evidence="2">Wonlab-2016</strain>
    </source>
</reference>
<comment type="caution">
    <text evidence="2">The sequence shown here is derived from an EMBL/GenBank/DDBJ whole genome shotgun (WGS) entry which is preliminary data.</text>
</comment>
<keyword evidence="1" id="KW-1133">Transmembrane helix</keyword>
<sequence>MYSAASLRAEQKCHPDSHGVRHLNGKSCASTTRYNDGHRGACGCGPPASDNPFQWNVHDLTTAPNQKFFDSGGDSQWCGAKCGRCVKLTPTGGFVQGEGSAPPNHQSHIFLITNDCPIAENRHWCGQSKPPGQRTVYVILFITVYVILFITVNVILFITVYVILFITMYFLLTDKISRWAAQTNCDVPHTRDDKLILHDPVPPDSHNDAGYEVHFDLQNAHGQINSLHWNNPEVTWELVNCPSSLAQHWNECECHRDEMFSRTRTCVRRYMGKTCASTTRYDDNRRGACGCGPHGEVAHNWTLSEYLTAPSQNYFDDGGNTHWCGNNCGSCVKLTPTDERCVRMTHTERGFVPFKGRPPTTTEPVIFMVTNNCPTKVAQWCGIEDKPGTSNFIIFLLLLLPHYQVNTHGYEVHFDLQNHVGQMDRLGWDNPEVTWEEVDCPPDLAARRPECE</sequence>
<feature type="non-terminal residue" evidence="2">
    <location>
        <position position="452"/>
    </location>
</feature>
<dbReference type="Gene3D" id="2.40.40.10">
    <property type="entry name" value="RlpA-like domain"/>
    <property type="match status" value="2"/>
</dbReference>
<dbReference type="EMBL" id="JACVVK020000381">
    <property type="protein sequence ID" value="KAK7476240.1"/>
    <property type="molecule type" value="Genomic_DNA"/>
</dbReference>
<organism evidence="2 3">
    <name type="scientific">Batillaria attramentaria</name>
    <dbReference type="NCBI Taxonomy" id="370345"/>
    <lineage>
        <taxon>Eukaryota</taxon>
        <taxon>Metazoa</taxon>
        <taxon>Spiralia</taxon>
        <taxon>Lophotrochozoa</taxon>
        <taxon>Mollusca</taxon>
        <taxon>Gastropoda</taxon>
        <taxon>Caenogastropoda</taxon>
        <taxon>Sorbeoconcha</taxon>
        <taxon>Cerithioidea</taxon>
        <taxon>Batillariidae</taxon>
        <taxon>Batillaria</taxon>
    </lineage>
</organism>
<evidence type="ECO:0008006" key="4">
    <source>
        <dbReference type="Google" id="ProtNLM"/>
    </source>
</evidence>
<keyword evidence="1" id="KW-0472">Membrane</keyword>